<accession>A0A9P0AMP1</accession>
<dbReference type="PANTHER" id="PTHR13243:SF1">
    <property type="entry name" value="NUCLEOLAR PROTEIN 16"/>
    <property type="match status" value="1"/>
</dbReference>
<dbReference type="PANTHER" id="PTHR13243">
    <property type="entry name" value="HSPC111 PROTEIN-RELATED"/>
    <property type="match status" value="1"/>
</dbReference>
<evidence type="ECO:0000313" key="6">
    <source>
        <dbReference type="Proteomes" id="UP001152759"/>
    </source>
</evidence>
<name>A0A9P0AMP1_BEMTA</name>
<dbReference type="OrthoDB" id="285729at2759"/>
<evidence type="ECO:0000313" key="5">
    <source>
        <dbReference type="EMBL" id="CAH0395123.1"/>
    </source>
</evidence>
<dbReference type="EMBL" id="OU963870">
    <property type="protein sequence ID" value="CAH0395123.1"/>
    <property type="molecule type" value="Genomic_DNA"/>
</dbReference>
<dbReference type="GO" id="GO:0042273">
    <property type="term" value="P:ribosomal large subunit biogenesis"/>
    <property type="evidence" value="ECO:0007669"/>
    <property type="project" value="TreeGrafter"/>
</dbReference>
<proteinExistence type="inferred from homology"/>
<evidence type="ECO:0000256" key="3">
    <source>
        <dbReference type="ARBA" id="ARBA00015522"/>
    </source>
</evidence>
<keyword evidence="4" id="KW-0539">Nucleus</keyword>
<comment type="similarity">
    <text evidence="2">Belongs to the NOP16 family.</text>
</comment>
<organism evidence="5 6">
    <name type="scientific">Bemisia tabaci</name>
    <name type="common">Sweetpotato whitefly</name>
    <name type="synonym">Aleurodes tabaci</name>
    <dbReference type="NCBI Taxonomy" id="7038"/>
    <lineage>
        <taxon>Eukaryota</taxon>
        <taxon>Metazoa</taxon>
        <taxon>Ecdysozoa</taxon>
        <taxon>Arthropoda</taxon>
        <taxon>Hexapoda</taxon>
        <taxon>Insecta</taxon>
        <taxon>Pterygota</taxon>
        <taxon>Neoptera</taxon>
        <taxon>Paraneoptera</taxon>
        <taxon>Hemiptera</taxon>
        <taxon>Sternorrhyncha</taxon>
        <taxon>Aleyrodoidea</taxon>
        <taxon>Aleyrodidae</taxon>
        <taxon>Aleyrodinae</taxon>
        <taxon>Bemisia</taxon>
    </lineage>
</organism>
<keyword evidence="6" id="KW-1185">Reference proteome</keyword>
<dbReference type="GO" id="GO:0005730">
    <property type="term" value="C:nucleolus"/>
    <property type="evidence" value="ECO:0007669"/>
    <property type="project" value="UniProtKB-SubCell"/>
</dbReference>
<evidence type="ECO:0000256" key="4">
    <source>
        <dbReference type="ARBA" id="ARBA00023242"/>
    </source>
</evidence>
<dbReference type="AlphaFoldDB" id="A0A9P0AMP1"/>
<comment type="subcellular location">
    <subcellularLocation>
        <location evidence="1">Nucleus</location>
        <location evidence="1">Nucleolus</location>
    </subcellularLocation>
</comment>
<evidence type="ECO:0000256" key="1">
    <source>
        <dbReference type="ARBA" id="ARBA00004604"/>
    </source>
</evidence>
<dbReference type="KEGG" id="btab:109039067"/>
<reference evidence="5" key="1">
    <citation type="submission" date="2021-12" db="EMBL/GenBank/DDBJ databases">
        <authorList>
            <person name="King R."/>
        </authorList>
    </citation>
    <scope>NUCLEOTIDE SEQUENCE</scope>
</reference>
<dbReference type="Pfam" id="PF09420">
    <property type="entry name" value="Nop16"/>
    <property type="match status" value="2"/>
</dbReference>
<sequence>MKIRKHVRNKRRVVKNVKKIYKKLRAKQVPKFDCEEIKEAWARGRTLGQNFKDMGLAVDPNKAVKTTFGTQDSEEEDSDSVPQLIPIPKKKHVAEALEADAKAPRERKIRLPDGEVRFIAQLMTRYGDNYEKMARDNRNKWQWTPAQFRAKIKRFMTIDDQYKFYLNNRKAGCKWRPEDPNFGKNSNLERDLF</sequence>
<gene>
    <name evidence="5" type="ORF">BEMITA_LOCUS13350</name>
</gene>
<dbReference type="InterPro" id="IPR019002">
    <property type="entry name" value="Ribosome_biogenesis_Nop16"/>
</dbReference>
<evidence type="ECO:0000256" key="2">
    <source>
        <dbReference type="ARBA" id="ARBA00008479"/>
    </source>
</evidence>
<protein>
    <recommendedName>
        <fullName evidence="3">Nucleolar protein 16</fullName>
    </recommendedName>
</protein>
<dbReference type="Proteomes" id="UP001152759">
    <property type="component" value="Chromosome 9"/>
</dbReference>